<organism evidence="2 3">
    <name type="scientific">Athelia psychrophila</name>
    <dbReference type="NCBI Taxonomy" id="1759441"/>
    <lineage>
        <taxon>Eukaryota</taxon>
        <taxon>Fungi</taxon>
        <taxon>Dikarya</taxon>
        <taxon>Basidiomycota</taxon>
        <taxon>Agaricomycotina</taxon>
        <taxon>Agaricomycetes</taxon>
        <taxon>Agaricomycetidae</taxon>
        <taxon>Atheliales</taxon>
        <taxon>Atheliaceae</taxon>
        <taxon>Athelia</taxon>
    </lineage>
</organism>
<feature type="region of interest" description="Disordered" evidence="1">
    <location>
        <begin position="1221"/>
        <end position="1289"/>
    </location>
</feature>
<dbReference type="OrthoDB" id="2246127at2759"/>
<dbReference type="InterPro" id="IPR027267">
    <property type="entry name" value="AH/BAR_dom_sf"/>
</dbReference>
<dbReference type="PANTHER" id="PTHR31912">
    <property type="entry name" value="IP13529P"/>
    <property type="match status" value="1"/>
</dbReference>
<feature type="compositionally biased region" description="Low complexity" evidence="1">
    <location>
        <begin position="73"/>
        <end position="86"/>
    </location>
</feature>
<reference evidence="2 3" key="1">
    <citation type="journal article" date="2016" name="Mol. Biol. Evol.">
        <title>Comparative Genomics of Early-Diverging Mushroom-Forming Fungi Provides Insights into the Origins of Lignocellulose Decay Capabilities.</title>
        <authorList>
            <person name="Nagy L.G."/>
            <person name="Riley R."/>
            <person name="Tritt A."/>
            <person name="Adam C."/>
            <person name="Daum C."/>
            <person name="Floudas D."/>
            <person name="Sun H."/>
            <person name="Yadav J.S."/>
            <person name="Pangilinan J."/>
            <person name="Larsson K.H."/>
            <person name="Matsuura K."/>
            <person name="Barry K."/>
            <person name="Labutti K."/>
            <person name="Kuo R."/>
            <person name="Ohm R.A."/>
            <person name="Bhattacharya S.S."/>
            <person name="Shirouzu T."/>
            <person name="Yoshinaga Y."/>
            <person name="Martin F.M."/>
            <person name="Grigoriev I.V."/>
            <person name="Hibbett D.S."/>
        </authorList>
    </citation>
    <scope>NUCLEOTIDE SEQUENCE [LARGE SCALE GENOMIC DNA]</scope>
    <source>
        <strain evidence="2 3">CBS 109695</strain>
    </source>
</reference>
<feature type="region of interest" description="Disordered" evidence="1">
    <location>
        <begin position="1404"/>
        <end position="1448"/>
    </location>
</feature>
<feature type="region of interest" description="Disordered" evidence="1">
    <location>
        <begin position="62"/>
        <end position="241"/>
    </location>
</feature>
<proteinExistence type="predicted"/>
<accession>A0A166PX95</accession>
<name>A0A166PX95_9AGAM</name>
<evidence type="ECO:0000313" key="2">
    <source>
        <dbReference type="EMBL" id="KZP26544.1"/>
    </source>
</evidence>
<dbReference type="STRING" id="436010.A0A166PX95"/>
<feature type="compositionally biased region" description="Acidic residues" evidence="1">
    <location>
        <begin position="110"/>
        <end position="119"/>
    </location>
</feature>
<evidence type="ECO:0000256" key="1">
    <source>
        <dbReference type="SAM" id="MobiDB-lite"/>
    </source>
</evidence>
<protein>
    <submittedName>
        <fullName evidence="2">Uncharacterized protein</fullName>
    </submittedName>
</protein>
<feature type="compositionally biased region" description="Acidic residues" evidence="1">
    <location>
        <begin position="148"/>
        <end position="181"/>
    </location>
</feature>
<dbReference type="EMBL" id="KV417514">
    <property type="protein sequence ID" value="KZP26544.1"/>
    <property type="molecule type" value="Genomic_DNA"/>
</dbReference>
<dbReference type="Proteomes" id="UP000076532">
    <property type="component" value="Unassembled WGS sequence"/>
</dbReference>
<sequence length="1536" mass="170241">MSSESLRRPHSFLHDVQRDRYKCMIGCYRKLDWMWLSEAAIHEETELHRSFVNSLNDVRIAPSSPLSPTQHASDLPSSHHFSSPLPRSSPPLYPDDDIPAFHSSAGPWLPDDDLNEIFDDYSGPYGAHMPSPEDPEVSGHGDQGGEADVSEYEAEEFEGEVESEEEADEEFEGEVESEADAEGQSAADRRARAEGLDGSGTGKRAEGARMHSVGLGDASGSEAKVGDTATRDGRGAAYFGPTDELEDLTTEGETATGDDWWPWMNREEALLDIMHAFPRSVFSETELAATLWFTAKCGVEDLPSVRQVKYRRERVLELCGVSPQLVEGKLGNWFALCDFAKIVAHEMANPPVRKHMHFFGEDAGSHLKEAWQADRWKDEVSASAAGPMVRHNGQDYFVNEPALIKWGPHGEYRPVLPTRFFKRNGMVWAKIHHLQRHPTKDVMIVDARQGACSEQPLTSFWASFPEFRADHSYLGWPDPSLISGIARSGEWNADDLEVESCDIISPNPIRILADGRRVLPLPIWFYCDDTSGNQSNKWNKHNSLLFTFAGLPREFAEVIYNIHFLATSNEAPPLEMFDAVIEVLREAREKGIFAYDCHYDEEVMLLPWILAMVGDNPMQSEFSSHIGLSGTCFCRVCDVKGADKQNRPSGDAGEFQRISQFLSDSVEAALESQLERILDGVPSSTAAMATASGVKDKYFQHFADRLSKACASIKAEQQANPSLRGQHYLKQELKKIRDSMPLNIFSPSLRLDDFDPSRHTPVKILHVLLHGFVKYFWRDAVSRQKAQGKEILKARLNSFDAKGLGLPMLHGLIPDAAYEAWLALCTLAPLLFQPEIDDLDGYLERLENAIDDFLAATALWNTRWFNKPKFHIILHILLYIRLFGPAPLYATETFESYNYVIHARSINSNRHAPSLDIANAFSHMHAVRHLASGGYIIMGRHEEHRHKPRVCQAGCEILNLIEDKVFVKLMGMQKLVARSQHGLFTVDGKQLEMDWHSTRAGHLYPPPRSLSAISVIRQCSAAVIHDGYVIRLGAFVLFRQSNRLEPSVGRVEEIVADAQAKHLTGILVQEYQVGAVVLPYRFPTLIRRPQSPVLCSIKNCLSTLSVIHNCAAHGCAVTRTRHIVQERRVTDLLDNELNHSLGPDDILLNLAQLHSARLVQPFQPSQRYPNMPGEALILHSIRNRHIVEGTKASGVDPRAGHLALNNPTSITQAPSVTLSEALQQPAQPGSPHHSPDPCPTTLHHSPESRPVVDQPAVPANEERAIPEPVVRGSRKRARAPAPTAVHGKVRAQQHVVFPQSRTPRTTCSNRLLSGGTLRKKVYSDEGDVMGSCEKMNVALEQMEPEKDMDNFVRDYGTGSAIPDPPPFVSYNNTSAVPTGSERPTSRPAQFVRSTQRHMLFGAAEEVPPARSQSESRASMANGNGNGGGNGGGNGNGNPPPPANGLARHPTNAALSRNLIANASALQVTLSGQAPRVGRDEMGGKGCNGVTCVTQKTQYDRAIIELARWMLAATEFSEHVNITTANLCRRFTLVAEH</sequence>
<dbReference type="Gene3D" id="1.20.1270.60">
    <property type="entry name" value="Arfaptin homology (AH) domain/BAR domain"/>
    <property type="match status" value="1"/>
</dbReference>
<evidence type="ECO:0000313" key="3">
    <source>
        <dbReference type="Proteomes" id="UP000076532"/>
    </source>
</evidence>
<keyword evidence="3" id="KW-1185">Reference proteome</keyword>
<dbReference type="PANTHER" id="PTHR31912:SF34">
    <property type="entry name" value="NOTOCHORD-RELATED PROTEIN"/>
    <property type="match status" value="1"/>
</dbReference>
<gene>
    <name evidence="2" type="ORF">FIBSPDRAFT_1004499</name>
</gene>
<feature type="compositionally biased region" description="Gly residues" evidence="1">
    <location>
        <begin position="1423"/>
        <end position="1435"/>
    </location>
</feature>